<dbReference type="EMBL" id="CM055095">
    <property type="protein sequence ID" value="KAJ7557880.1"/>
    <property type="molecule type" value="Genomic_DNA"/>
</dbReference>
<sequence>MSGAFGSTRVSKKWLLEAFSCCNTKQVDSPRFRTSSCFSSTTSILQTRIASFIENVSSFKPVYNNPFFQDWRITSLRSDNKGLQILGLHRGLGLWYMNQVTRGFLSHTQLESDSNKLQVDNDFCDDDESVIETYLHRSEQEPGEASTSNRVEVLWKMVEEIVANDSKSKVLPAVQSWVAEGNELTKFTLNTIIMRFRNHSRFRQAFELSEWLVTEKQFDVDQWDAIFYIDILSRVAHITKVDKAFEDLSPEHKTETAYNTLIGIYAHKNLISKAHTTLDMVKKLNLITSPYAFNQLMLMHKRMGQDEKVLAVFNDLNALHVAPDIHTYNILLRLQKKTDNPAGRNEEVEAAMRQTELDMETGLLMKKKSSYELLLRMYGTLGKLDGVQRMQKILEKFPGRANSSYISSIETLGLLGELEEAEKIFDEMETVNGLTRTRQFTSMISVYSNVGEMDKAEKLFRRMLDDGHEPNDVVYQYLVRGYLKNKECDKAFATFKKATEGVLQNKRTKPKFETALLVLNAHSEKGDIDSAEQVFEYCRNNYRKELSIYKSLLKAYLRAKVPAFGFHERMIADGIHLDSETWELLNELKL</sequence>
<reference evidence="2" key="1">
    <citation type="journal article" date="2024" name="Proc. Natl. Acad. Sci. U.S.A.">
        <title>Extraordinary preservation of gene collinearity over three hundred million years revealed in homosporous lycophytes.</title>
        <authorList>
            <person name="Li C."/>
            <person name="Wickell D."/>
            <person name="Kuo L.Y."/>
            <person name="Chen X."/>
            <person name="Nie B."/>
            <person name="Liao X."/>
            <person name="Peng D."/>
            <person name="Ji J."/>
            <person name="Jenkins J."/>
            <person name="Williams M."/>
            <person name="Shu S."/>
            <person name="Plott C."/>
            <person name="Barry K."/>
            <person name="Rajasekar S."/>
            <person name="Grimwood J."/>
            <person name="Han X."/>
            <person name="Sun S."/>
            <person name="Hou Z."/>
            <person name="He W."/>
            <person name="Dai G."/>
            <person name="Sun C."/>
            <person name="Schmutz J."/>
            <person name="Leebens-Mack J.H."/>
            <person name="Li F.W."/>
            <person name="Wang L."/>
        </authorList>
    </citation>
    <scope>NUCLEOTIDE SEQUENCE [LARGE SCALE GENOMIC DNA]</scope>
    <source>
        <strain evidence="2">cv. PW_Plant_1</strain>
    </source>
</reference>
<keyword evidence="2" id="KW-1185">Reference proteome</keyword>
<evidence type="ECO:0000313" key="2">
    <source>
        <dbReference type="Proteomes" id="UP001162992"/>
    </source>
</evidence>
<evidence type="ECO:0000313" key="1">
    <source>
        <dbReference type="EMBL" id="KAJ7557880.1"/>
    </source>
</evidence>
<proteinExistence type="predicted"/>
<organism evidence="1 2">
    <name type="scientific">Diphasiastrum complanatum</name>
    <name type="common">Issler's clubmoss</name>
    <name type="synonym">Lycopodium complanatum</name>
    <dbReference type="NCBI Taxonomy" id="34168"/>
    <lineage>
        <taxon>Eukaryota</taxon>
        <taxon>Viridiplantae</taxon>
        <taxon>Streptophyta</taxon>
        <taxon>Embryophyta</taxon>
        <taxon>Tracheophyta</taxon>
        <taxon>Lycopodiopsida</taxon>
        <taxon>Lycopodiales</taxon>
        <taxon>Lycopodiaceae</taxon>
        <taxon>Lycopodioideae</taxon>
        <taxon>Diphasiastrum</taxon>
    </lineage>
</organism>
<name>A0ACC2DUD6_DIPCM</name>
<dbReference type="Proteomes" id="UP001162992">
    <property type="component" value="Chromosome 4"/>
</dbReference>
<accession>A0ACC2DUD6</accession>
<comment type="caution">
    <text evidence="1">The sequence shown here is derived from an EMBL/GenBank/DDBJ whole genome shotgun (WGS) entry which is preliminary data.</text>
</comment>
<gene>
    <name evidence="1" type="ORF">O6H91_04G013600</name>
</gene>
<protein>
    <submittedName>
        <fullName evidence="1">Uncharacterized protein</fullName>
    </submittedName>
</protein>